<dbReference type="SUPFAM" id="SSF49899">
    <property type="entry name" value="Concanavalin A-like lectins/glucanases"/>
    <property type="match status" value="1"/>
</dbReference>
<proteinExistence type="predicted"/>
<keyword evidence="2" id="KW-0675">Receptor</keyword>
<dbReference type="PANTHER" id="PTHR45692:SF1">
    <property type="entry name" value="G-PROTEIN COUPLED RECEPTORS FAMILY 2 PROFILE 2 DOMAIN-CONTAINING PROTEIN"/>
    <property type="match status" value="1"/>
</dbReference>
<feature type="signal peptide" evidence="1">
    <location>
        <begin position="1"/>
        <end position="25"/>
    </location>
</feature>
<dbReference type="AlphaFoldDB" id="A0AAD9CKR4"/>
<gene>
    <name evidence="2" type="ORF">KUDE01_010798</name>
</gene>
<dbReference type="InterPro" id="IPR013320">
    <property type="entry name" value="ConA-like_dom_sf"/>
</dbReference>
<dbReference type="Proteomes" id="UP001228049">
    <property type="component" value="Unassembled WGS sequence"/>
</dbReference>
<keyword evidence="1" id="KW-0732">Signal</keyword>
<evidence type="ECO:0000313" key="3">
    <source>
        <dbReference type="Proteomes" id="UP001228049"/>
    </source>
</evidence>
<comment type="caution">
    <text evidence="2">The sequence shown here is derived from an EMBL/GenBank/DDBJ whole genome shotgun (WGS) entry which is preliminary data.</text>
</comment>
<dbReference type="Pfam" id="PF13385">
    <property type="entry name" value="Laminin_G_3"/>
    <property type="match status" value="1"/>
</dbReference>
<organism evidence="2 3">
    <name type="scientific">Dissostichus eleginoides</name>
    <name type="common">Patagonian toothfish</name>
    <name type="synonym">Dissostichus amissus</name>
    <dbReference type="NCBI Taxonomy" id="100907"/>
    <lineage>
        <taxon>Eukaryota</taxon>
        <taxon>Metazoa</taxon>
        <taxon>Chordata</taxon>
        <taxon>Craniata</taxon>
        <taxon>Vertebrata</taxon>
        <taxon>Euteleostomi</taxon>
        <taxon>Actinopterygii</taxon>
        <taxon>Neopterygii</taxon>
        <taxon>Teleostei</taxon>
        <taxon>Neoteleostei</taxon>
        <taxon>Acanthomorphata</taxon>
        <taxon>Eupercaria</taxon>
        <taxon>Perciformes</taxon>
        <taxon>Notothenioidei</taxon>
        <taxon>Nototheniidae</taxon>
        <taxon>Dissostichus</taxon>
    </lineage>
</organism>
<protein>
    <submittedName>
        <fullName evidence="2">Adhesion G-protein coupled receptor G4</fullName>
    </submittedName>
</protein>
<dbReference type="Gene3D" id="2.60.120.200">
    <property type="match status" value="1"/>
</dbReference>
<name>A0AAD9CKR4_DISEL</name>
<sequence length="752" mass="83829">MNSFRSVSSITLICLCWQILGSTASASTSLWGKKLVFMHPRCTWQLQPDVVLPAFKELTVCTLLRRTIDSEWTGFDYRAPGGGRMRLGGTSTKLSVWLFEEEHSLKWGLKLNEWYSVCVTWSGHARRLQIYINGSSEYEVSLNPLQYQLAPNGTLTLGMSHIIMSGEVKRETGKDLLGEIGRFRMWAREWSAEELGGRSCADGDLVRWDLTQWKSDCFPELDNNLKCAWSHYKIKMWTSMVPSTEPGNCSKSLEEVTQNWLQSIFPDNISVQHIRVSSPSRACRVVNNSAALSAQQPQESRALSNSTCDKCFRCEVNANVDPTAEVEVVQARILSLLNSTFSYDFLNLTAYPNSISILPVELPEVLKPLPTASTETPTSAFAPDTFFRVNLTLSMTGSPTKPEEVIEKWLKEQLEVNATMEVLNVIIKENVGRYDCTFNVQEYNINSVAEIIAFIHVALTAKYLNNSIIIQTTEVAVKHIVLANCLEENTSTIYGEYIWPETFPQENQKMGCNKPTLKRAYRLCKLDIETDTTSWADPDMKNCKQLVTISDLDNITVTTGNAAGVVDMIQDLIDVQLDHSESELSSSELDTVVDKLREVVHISGTTPAVGANIVNIVANILLSKTDLTPVAGIVLNLTDKMANNMDFPDESVSITAPLLALALINVNRNKFSGLTFGVSSVSPTLNPEIFVNQNFESGPLPDTNATISLPSELYNYFPPGERNTTRIQFQFYASNELFQDPYTNNATQTAGN</sequence>
<dbReference type="EMBL" id="JASDAP010000004">
    <property type="protein sequence ID" value="KAK1903609.1"/>
    <property type="molecule type" value="Genomic_DNA"/>
</dbReference>
<dbReference type="PANTHER" id="PTHR45692">
    <property type="entry name" value="G_PROTEIN_RECEP_F2_4 DOMAIN-CONTAINING PROTEIN"/>
    <property type="match status" value="1"/>
</dbReference>
<feature type="chain" id="PRO_5042110980" evidence="1">
    <location>
        <begin position="26"/>
        <end position="752"/>
    </location>
</feature>
<keyword evidence="3" id="KW-1185">Reference proteome</keyword>
<evidence type="ECO:0000313" key="2">
    <source>
        <dbReference type="EMBL" id="KAK1903609.1"/>
    </source>
</evidence>
<accession>A0AAD9CKR4</accession>
<evidence type="ECO:0000256" key="1">
    <source>
        <dbReference type="SAM" id="SignalP"/>
    </source>
</evidence>
<reference evidence="2" key="1">
    <citation type="submission" date="2023-04" db="EMBL/GenBank/DDBJ databases">
        <title>Chromosome-level genome of Chaenocephalus aceratus.</title>
        <authorList>
            <person name="Park H."/>
        </authorList>
    </citation>
    <scope>NUCLEOTIDE SEQUENCE</scope>
    <source>
        <strain evidence="2">DE</strain>
        <tissue evidence="2">Muscle</tissue>
    </source>
</reference>